<accession>A0A8C9M4C9</accession>
<reference evidence="6" key="2">
    <citation type="submission" date="2025-09" db="UniProtKB">
        <authorList>
            <consortium name="Ensembl"/>
        </authorList>
    </citation>
    <scope>IDENTIFICATION</scope>
</reference>
<evidence type="ECO:0000256" key="1">
    <source>
        <dbReference type="ARBA" id="ARBA00023055"/>
    </source>
</evidence>
<dbReference type="PANTHER" id="PTHR10972">
    <property type="entry name" value="OXYSTEROL-BINDING PROTEIN-RELATED"/>
    <property type="match status" value="1"/>
</dbReference>
<comment type="similarity">
    <text evidence="3">Belongs to the OSBP family.</text>
</comment>
<feature type="region of interest" description="Disordered" evidence="5">
    <location>
        <begin position="588"/>
        <end position="625"/>
    </location>
</feature>
<dbReference type="Ensembl" id="ENSPTIT00000009019.1">
    <property type="protein sequence ID" value="ENSPTIP00000005242.1"/>
    <property type="gene ID" value="ENSPTIG00000007490.1"/>
</dbReference>
<evidence type="ECO:0000313" key="7">
    <source>
        <dbReference type="Proteomes" id="UP000675900"/>
    </source>
</evidence>
<feature type="region of interest" description="Disordered" evidence="5">
    <location>
        <begin position="153"/>
        <end position="245"/>
    </location>
</feature>
<dbReference type="PANTHER" id="PTHR10972:SF213">
    <property type="entry name" value="OXYSTEROL-BINDING PROTEIN-RELATED PROTEIN 5"/>
    <property type="match status" value="1"/>
</dbReference>
<dbReference type="Proteomes" id="UP000675900">
    <property type="component" value="Unassembled WGS sequence"/>
</dbReference>
<feature type="compositionally biased region" description="Low complexity" evidence="5">
    <location>
        <begin position="169"/>
        <end position="179"/>
    </location>
</feature>
<organism evidence="6 7">
    <name type="scientific">Panthera tigris altaica</name>
    <name type="common">Siberian tiger</name>
    <dbReference type="NCBI Taxonomy" id="74533"/>
    <lineage>
        <taxon>Eukaryota</taxon>
        <taxon>Metazoa</taxon>
        <taxon>Chordata</taxon>
        <taxon>Craniata</taxon>
        <taxon>Vertebrata</taxon>
        <taxon>Euteleostomi</taxon>
        <taxon>Mammalia</taxon>
        <taxon>Eutheria</taxon>
        <taxon>Laurasiatheria</taxon>
        <taxon>Carnivora</taxon>
        <taxon>Feliformia</taxon>
        <taxon>Felidae</taxon>
        <taxon>Pantherinae</taxon>
        <taxon>Panthera</taxon>
    </lineage>
</organism>
<dbReference type="GO" id="GO:0015485">
    <property type="term" value="F:cholesterol binding"/>
    <property type="evidence" value="ECO:0007669"/>
    <property type="project" value="Ensembl"/>
</dbReference>
<dbReference type="GeneTree" id="ENSGT00940000159535"/>
<keyword evidence="7" id="KW-1185">Reference proteome</keyword>
<dbReference type="SUPFAM" id="SSF144000">
    <property type="entry name" value="Oxysterol-binding protein-like"/>
    <property type="match status" value="1"/>
</dbReference>
<keyword evidence="1 4" id="KW-0445">Lipid transport</keyword>
<protein>
    <recommendedName>
        <fullName evidence="4">Oxysterol-binding protein</fullName>
    </recommendedName>
</protein>
<keyword evidence="2" id="KW-0446">Lipid-binding</keyword>
<dbReference type="PROSITE" id="PS01013">
    <property type="entry name" value="OSBP"/>
    <property type="match status" value="1"/>
</dbReference>
<dbReference type="Gene3D" id="2.40.160.120">
    <property type="match status" value="1"/>
</dbReference>
<feature type="compositionally biased region" description="Low complexity" evidence="5">
    <location>
        <begin position="588"/>
        <end position="597"/>
    </location>
</feature>
<dbReference type="GO" id="GO:0005829">
    <property type="term" value="C:cytosol"/>
    <property type="evidence" value="ECO:0007669"/>
    <property type="project" value="TreeGrafter"/>
</dbReference>
<evidence type="ECO:0000313" key="6">
    <source>
        <dbReference type="Ensembl" id="ENSPTIP00000005242.1"/>
    </source>
</evidence>
<dbReference type="GO" id="GO:0140268">
    <property type="term" value="C:endoplasmic reticulum-plasma membrane contact site"/>
    <property type="evidence" value="ECO:0007669"/>
    <property type="project" value="Ensembl"/>
</dbReference>
<reference evidence="6" key="1">
    <citation type="submission" date="2025-08" db="UniProtKB">
        <authorList>
            <consortium name="Ensembl"/>
        </authorList>
    </citation>
    <scope>IDENTIFICATION</scope>
</reference>
<dbReference type="Gene3D" id="3.30.70.3490">
    <property type="match status" value="1"/>
</dbReference>
<sequence length="685" mass="75298">MKEEAFLRRRFSLCPPSSTPQKTDPRKLTRNLVFSGENELYPLGPGQCPRLPGFCPEYRLYNGSDKECVSPTAKVTKKEALKAQKENYRQEKKRATKQLFSALTDPSVVIMADSLKVGQTGGHVVPVSGLPRGHCRVTQEAVGRVCYCESVSVSRGGPSKGPQGRAGEAASSPHASPPSLCGLPPSATIHDQDLCPLNGSSLENDAFSDKSERENAEESDNEAQDHSGKTNESGSVQSETLEGLAPGGTTYVEQVHEEFGEVRTVGSPGRDDGLDFRPGFVGLPRVPTVLPRPVSAPWSWPRLRDPLRLCLAALEEDAYSRIKLVLRWYLSGFYKKPKGIKKPYNPVLGETFRCRWFHPHTSSHTFYIAEQVSHHPPVSAFHVSNRKDGFCISGNITAKSRFYGNSLSALLDGKATLTFLNRAEDYTLTMPYAHCKGILYGTMTMELGGRVTIECEKNNLQAELEFKLKPPQGREEPSGAPGFLEQMPTGGGSCPWHLCGTARARREDGLPAGRTVGPAQCPARRLWQHVTRAIGEGDQHKATREKFSLEEAQRQRARERQQNLTPWKPQLFRLDPATQEWLPGVPGATAPHGAPAALEGQGWGREGPPGAPWPPSRGRRLRGGESPLSGPWLSLHPICRHLSAMLSSTARARQVPAPGLLQSPRSWFLLCVFMACQLLINYVLK</sequence>
<gene>
    <name evidence="6" type="primary">OSBPL5</name>
</gene>
<evidence type="ECO:0000256" key="5">
    <source>
        <dbReference type="SAM" id="MobiDB-lite"/>
    </source>
</evidence>
<dbReference type="GO" id="GO:0001786">
    <property type="term" value="F:phosphatidylserine binding"/>
    <property type="evidence" value="ECO:0007669"/>
    <property type="project" value="Ensembl"/>
</dbReference>
<evidence type="ECO:0000256" key="3">
    <source>
        <dbReference type="RuleBase" id="RU003844"/>
    </source>
</evidence>
<evidence type="ECO:0000256" key="4">
    <source>
        <dbReference type="RuleBase" id="RU003845"/>
    </source>
</evidence>
<dbReference type="InterPro" id="IPR037239">
    <property type="entry name" value="OSBP_sf"/>
</dbReference>
<evidence type="ECO:0000256" key="2">
    <source>
        <dbReference type="ARBA" id="ARBA00023121"/>
    </source>
</evidence>
<dbReference type="AlphaFoldDB" id="A0A8C9M4C9"/>
<feature type="compositionally biased region" description="Basic and acidic residues" evidence="5">
    <location>
        <begin position="207"/>
        <end position="216"/>
    </location>
</feature>
<proteinExistence type="inferred from homology"/>
<dbReference type="InterPro" id="IPR000648">
    <property type="entry name" value="Oxysterol-bd"/>
</dbReference>
<dbReference type="GO" id="GO:0070273">
    <property type="term" value="F:phosphatidylinositol-4-phosphate binding"/>
    <property type="evidence" value="ECO:0007669"/>
    <property type="project" value="Ensembl"/>
</dbReference>
<feature type="compositionally biased region" description="Polar residues" evidence="5">
    <location>
        <begin position="230"/>
        <end position="240"/>
    </location>
</feature>
<dbReference type="GO" id="GO:0140343">
    <property type="term" value="F:phosphatidylserine transfer activity"/>
    <property type="evidence" value="ECO:0007669"/>
    <property type="project" value="Ensembl"/>
</dbReference>
<dbReference type="GO" id="GO:0032541">
    <property type="term" value="C:cortical endoplasmic reticulum"/>
    <property type="evidence" value="ECO:0007669"/>
    <property type="project" value="TreeGrafter"/>
</dbReference>
<name>A0A8C9M4C9_PANTA</name>
<dbReference type="Pfam" id="PF01237">
    <property type="entry name" value="Oxysterol_BP"/>
    <property type="match status" value="2"/>
</dbReference>
<keyword evidence="4" id="KW-0813">Transport</keyword>
<dbReference type="GO" id="GO:0016020">
    <property type="term" value="C:membrane"/>
    <property type="evidence" value="ECO:0007669"/>
    <property type="project" value="TreeGrafter"/>
</dbReference>
<dbReference type="InterPro" id="IPR018494">
    <property type="entry name" value="Oxysterol-bd_CS"/>
</dbReference>